<dbReference type="InterPro" id="IPR012441">
    <property type="entry name" value="DUF1643"/>
</dbReference>
<gene>
    <name evidence="1" type="ORF">E2C06_16335</name>
</gene>
<name>A0A4R5QF68_9PROT</name>
<dbReference type="AlphaFoldDB" id="A0A4R5QF68"/>
<accession>A0A4R5QF68</accession>
<proteinExistence type="predicted"/>
<evidence type="ECO:0000313" key="1">
    <source>
        <dbReference type="EMBL" id="TDH61523.1"/>
    </source>
</evidence>
<dbReference type="Proteomes" id="UP000295096">
    <property type="component" value="Unassembled WGS sequence"/>
</dbReference>
<keyword evidence="2" id="KW-1185">Reference proteome</keyword>
<comment type="caution">
    <text evidence="1">The sequence shown here is derived from an EMBL/GenBank/DDBJ whole genome shotgun (WGS) entry which is preliminary data.</text>
</comment>
<dbReference type="Pfam" id="PF07799">
    <property type="entry name" value="DUF1643"/>
    <property type="match status" value="1"/>
</dbReference>
<dbReference type="RefSeq" id="WP_133289679.1">
    <property type="nucleotide sequence ID" value="NZ_SMSJ01000020.1"/>
</dbReference>
<protein>
    <submittedName>
        <fullName evidence="1">DUF1643 domain-containing protein</fullName>
    </submittedName>
</protein>
<evidence type="ECO:0000313" key="2">
    <source>
        <dbReference type="Proteomes" id="UP000295096"/>
    </source>
</evidence>
<reference evidence="1 2" key="1">
    <citation type="journal article" date="2016" name="J. Microbiol.">
        <title>Dankookia rubra gen. nov., sp. nov., an alphaproteobacterium isolated from sediment of a shallow stream.</title>
        <authorList>
            <person name="Kim W.H."/>
            <person name="Kim D.H."/>
            <person name="Kang K."/>
            <person name="Ahn T.Y."/>
        </authorList>
    </citation>
    <scope>NUCLEOTIDE SEQUENCE [LARGE SCALE GENOMIC DNA]</scope>
    <source>
        <strain evidence="1 2">JCM30602</strain>
    </source>
</reference>
<organism evidence="1 2">
    <name type="scientific">Dankookia rubra</name>
    <dbReference type="NCBI Taxonomy" id="1442381"/>
    <lineage>
        <taxon>Bacteria</taxon>
        <taxon>Pseudomonadati</taxon>
        <taxon>Pseudomonadota</taxon>
        <taxon>Alphaproteobacteria</taxon>
        <taxon>Acetobacterales</taxon>
        <taxon>Roseomonadaceae</taxon>
        <taxon>Dankookia</taxon>
    </lineage>
</organism>
<dbReference type="OrthoDB" id="9807577at2"/>
<sequence length="188" mass="20125">MDTEPTHSPGGKVRLKVAAHIVSAAGFDGPGNCYRYWLERRWDGKPFGSPGYAVQIGMNPSVANIDFDDPTVARCVERARRWGYGALVMLNAFGYRATDKMRLLEVADPVGPGNDDAILRYAAGAGVVVVGWGKPPEPLKARGAEVAARLRAIGVKPLCFKVNGDGSPKHPLYVALDAPLVPYPTPLG</sequence>
<dbReference type="EMBL" id="SMSJ01000020">
    <property type="protein sequence ID" value="TDH61523.1"/>
    <property type="molecule type" value="Genomic_DNA"/>
</dbReference>